<reference evidence="2 3" key="1">
    <citation type="submission" date="2017-12" db="EMBL/GenBank/DDBJ databases">
        <title>The whole genome sequence of the Acidipropionibacterium virtanenii sp. nov. type strain JS278.</title>
        <authorList>
            <person name="Laine P."/>
            <person name="Deptula P."/>
            <person name="Varmanen P."/>
            <person name="Auvinen P."/>
        </authorList>
    </citation>
    <scope>NUCLEOTIDE SEQUENCE [LARGE SCALE GENOMIC DNA]</scope>
    <source>
        <strain evidence="2 3">JS278</strain>
    </source>
</reference>
<dbReference type="PANTHER" id="PTHR39203">
    <property type="entry name" value="CYTOPLASMIC PROTEIN-RELATED"/>
    <property type="match status" value="1"/>
</dbReference>
<dbReference type="InterPro" id="IPR009326">
    <property type="entry name" value="DUF984"/>
</dbReference>
<sequence>MAGNPGVQEFWSRCREALPGLPEELPDAWAFGATRDQADELLELVLDGTKTGTASALWDYEHSGDALPAVGGYSIILDGRTAPRALIETTSVDVVAFGEVSGAHARAEGEGDRSPSTWREIHERFWRNHSENPVANDHGGSFLAAARAARACPREAGRGSGGQRTYSNRWNWLRSVPS</sequence>
<name>A0A344URN4_9ACTN</name>
<dbReference type="RefSeq" id="WP_114044022.1">
    <property type="nucleotide sequence ID" value="NZ_CP025198.1"/>
</dbReference>
<dbReference type="InterPro" id="IPR007374">
    <property type="entry name" value="ASCH_domain"/>
</dbReference>
<keyword evidence="3" id="KW-1185">Reference proteome</keyword>
<dbReference type="KEGG" id="acij:JS278_00741"/>
<dbReference type="InterPro" id="IPR015947">
    <property type="entry name" value="PUA-like_sf"/>
</dbReference>
<accession>A0A344URN4</accession>
<feature type="domain" description="ASCH" evidence="1">
    <location>
        <begin position="29"/>
        <end position="135"/>
    </location>
</feature>
<proteinExistence type="predicted"/>
<evidence type="ECO:0000313" key="3">
    <source>
        <dbReference type="Proteomes" id="UP000251995"/>
    </source>
</evidence>
<dbReference type="AlphaFoldDB" id="A0A344URN4"/>
<evidence type="ECO:0000313" key="2">
    <source>
        <dbReference type="EMBL" id="AXE37932.1"/>
    </source>
</evidence>
<dbReference type="EMBL" id="CP025198">
    <property type="protein sequence ID" value="AXE37932.1"/>
    <property type="molecule type" value="Genomic_DNA"/>
</dbReference>
<organism evidence="2 3">
    <name type="scientific">Acidipropionibacterium virtanenii</name>
    <dbReference type="NCBI Taxonomy" id="2057246"/>
    <lineage>
        <taxon>Bacteria</taxon>
        <taxon>Bacillati</taxon>
        <taxon>Actinomycetota</taxon>
        <taxon>Actinomycetes</taxon>
        <taxon>Propionibacteriales</taxon>
        <taxon>Propionibacteriaceae</taxon>
        <taxon>Acidipropionibacterium</taxon>
    </lineage>
</organism>
<evidence type="ECO:0000259" key="1">
    <source>
        <dbReference type="SMART" id="SM01022"/>
    </source>
</evidence>
<dbReference type="Pfam" id="PF04266">
    <property type="entry name" value="ASCH"/>
    <property type="match status" value="1"/>
</dbReference>
<gene>
    <name evidence="2" type="ORF">JS278_00741</name>
</gene>
<dbReference type="Proteomes" id="UP000251995">
    <property type="component" value="Chromosome"/>
</dbReference>
<dbReference type="OrthoDB" id="9807542at2"/>
<dbReference type="PANTHER" id="PTHR39203:SF1">
    <property type="entry name" value="CYTOPLASMIC PROTEIN"/>
    <property type="match status" value="1"/>
</dbReference>
<protein>
    <recommendedName>
        <fullName evidence="1">ASCH domain-containing protein</fullName>
    </recommendedName>
</protein>
<dbReference type="SMART" id="SM01022">
    <property type="entry name" value="ASCH"/>
    <property type="match status" value="1"/>
</dbReference>
<dbReference type="SUPFAM" id="SSF88697">
    <property type="entry name" value="PUA domain-like"/>
    <property type="match status" value="1"/>
</dbReference>
<dbReference type="Gene3D" id="3.10.400.10">
    <property type="entry name" value="Sulfate adenylyltransferase"/>
    <property type="match status" value="1"/>
</dbReference>
<dbReference type="CDD" id="cd06553">
    <property type="entry name" value="ASCH_Ef3133_like"/>
    <property type="match status" value="1"/>
</dbReference>